<dbReference type="Gene3D" id="2.130.10.130">
    <property type="entry name" value="Integrin alpha, N-terminal"/>
    <property type="match status" value="1"/>
</dbReference>
<sequence length="686" mass="72147">MSHRTKSRMLIAAATALLGLVAGTAIASSSDGNNYETSNTISAHPMGNPYAPAYGHPYRHGAVPTRDAYGQMMQYRAPHMSTASTTSPNTLSYHGGYNGIGVTSGIPRVYLVVYGSQWGTASTDGNGNMNLSSDAFGAVPYLESMFKGLGTGGELWSGTMTQYCDGPAVSSGATSCPSGAAYISYPTGGAAFAGIWYDNSAAAPPQATQDQLGQEALNAAQHFGNTTAASNRYAQYVILSPTGTHPDGFNTPSGNFCAWHSDAWASWSGYVAYTNMPYVNDTNCGQGSVNGSSTQGNLDGFSIVEGHEYAETITDQIPDNGWFNTSNASTNGGESGDECAWIYTGQGALADVVMGNGSYAMQSIWSNDTNECDLQHPIVGTPPPPVIATITYIDPAASTLTLLGVNGATVVQSQTQMIAAGYTIGAMIDLNNDGIADFAFTSPTTRQLYVWLNDGNGGRTAYKVGPPYPAGWTLVGAGKVDASGKNALIWCNESTGQVAWWELTFMPGSPQVTVSYSALLPTAVDYKLTLADLNGDGFVDFVFTGPNNDLYAWINDGTGHFTHHFVNDFPAGWVLQGAGDVDGDGKSDLLFTNDTTHQFGWWLMNGSTVASRGTRSIAPGYWIAKIADFNGDGKADVLWTDAAGDAYDWQSTGSDFQAYRLHNVAGGAVTLSSGAMVQAATPLRGN</sequence>
<dbReference type="EMBL" id="JADIKL010000015">
    <property type="protein sequence ID" value="MFK2932612.1"/>
    <property type="molecule type" value="Genomic_DNA"/>
</dbReference>
<evidence type="ECO:0000313" key="4">
    <source>
        <dbReference type="Proteomes" id="UP001620397"/>
    </source>
</evidence>
<dbReference type="Pfam" id="PF13517">
    <property type="entry name" value="FG-GAP_3"/>
    <property type="match status" value="1"/>
</dbReference>
<protein>
    <submittedName>
        <fullName evidence="3">VCBS repeat-containing protein</fullName>
    </submittedName>
</protein>
<organism evidence="3 4">
    <name type="scientific">Dyella agri</name>
    <dbReference type="NCBI Taxonomy" id="1926869"/>
    <lineage>
        <taxon>Bacteria</taxon>
        <taxon>Pseudomonadati</taxon>
        <taxon>Pseudomonadota</taxon>
        <taxon>Gammaproteobacteria</taxon>
        <taxon>Lysobacterales</taxon>
        <taxon>Rhodanobacteraceae</taxon>
        <taxon>Dyella</taxon>
    </lineage>
</organism>
<feature type="chain" id="PRO_5046795523" evidence="2">
    <location>
        <begin position="28"/>
        <end position="686"/>
    </location>
</feature>
<gene>
    <name evidence="3" type="ORF">ISP14_17655</name>
</gene>
<name>A0ABW8KMD4_9GAMM</name>
<dbReference type="Proteomes" id="UP001620397">
    <property type="component" value="Unassembled WGS sequence"/>
</dbReference>
<dbReference type="SUPFAM" id="SSF69318">
    <property type="entry name" value="Integrin alpha N-terminal domain"/>
    <property type="match status" value="1"/>
</dbReference>
<accession>A0ABW8KMD4</accession>
<dbReference type="InterPro" id="IPR028994">
    <property type="entry name" value="Integrin_alpha_N"/>
</dbReference>
<feature type="signal peptide" evidence="2">
    <location>
        <begin position="1"/>
        <end position="27"/>
    </location>
</feature>
<comment type="caution">
    <text evidence="3">The sequence shown here is derived from an EMBL/GenBank/DDBJ whole genome shotgun (WGS) entry which is preliminary data.</text>
</comment>
<keyword evidence="1 2" id="KW-0732">Signal</keyword>
<evidence type="ECO:0000313" key="3">
    <source>
        <dbReference type="EMBL" id="MFK2932612.1"/>
    </source>
</evidence>
<dbReference type="RefSeq" id="WP_404542459.1">
    <property type="nucleotide sequence ID" value="NZ_JADIKL010000015.1"/>
</dbReference>
<dbReference type="InterPro" id="IPR013517">
    <property type="entry name" value="FG-GAP"/>
</dbReference>
<dbReference type="PANTHER" id="PTHR46580">
    <property type="entry name" value="SENSOR KINASE-RELATED"/>
    <property type="match status" value="1"/>
</dbReference>
<proteinExistence type="predicted"/>
<reference evidence="3 4" key="1">
    <citation type="submission" date="2020-10" db="EMBL/GenBank/DDBJ databases">
        <title>Phylogeny of dyella-like bacteria.</title>
        <authorList>
            <person name="Fu J."/>
        </authorList>
    </citation>
    <scope>NUCLEOTIDE SEQUENCE [LARGE SCALE GENOMIC DNA]</scope>
    <source>
        <strain evidence="3 4">DKC-1</strain>
    </source>
</reference>
<evidence type="ECO:0000256" key="2">
    <source>
        <dbReference type="SAM" id="SignalP"/>
    </source>
</evidence>
<keyword evidence="4" id="KW-1185">Reference proteome</keyword>
<evidence type="ECO:0000256" key="1">
    <source>
        <dbReference type="ARBA" id="ARBA00022729"/>
    </source>
</evidence>